<feature type="compositionally biased region" description="Basic residues" evidence="1">
    <location>
        <begin position="106"/>
        <end position="117"/>
    </location>
</feature>
<feature type="compositionally biased region" description="Basic and acidic residues" evidence="1">
    <location>
        <begin position="52"/>
        <end position="82"/>
    </location>
</feature>
<feature type="compositionally biased region" description="Basic and acidic residues" evidence="1">
    <location>
        <begin position="1"/>
        <end position="23"/>
    </location>
</feature>
<proteinExistence type="predicted"/>
<sequence>MVLNNEKKRKETREKGARRGETRRAKKQRRREGRDGRDGASKGSTVAVAVEWRWRSDRERERERERESDVREKRTRELEKEGGSIPRRHAFTPPKEVTSPSDLKPRSRTPSKPHRRVTVAVPPSNPSHRRCRDVIAVAREKRCVRKEARRGEKRRRLCCQLRHVRRRGRGEEPPFMLVATKRGAAAAVDCHWRTHRTAVPLVAGITDLREGGCLSCCCCLVLLLDNCEENMRTYTMLEDREEITLNIEGERIGPTDEAVNNLSKLGIVARNSYVCPLIFTNWKGIKDKEAIWEYVQKLKEMYTFYSY</sequence>
<gene>
    <name evidence="2" type="ORF">Ahy_B08g091843</name>
</gene>
<protein>
    <submittedName>
        <fullName evidence="2">Uncharacterized protein</fullName>
    </submittedName>
</protein>
<reference evidence="2 3" key="1">
    <citation type="submission" date="2019-01" db="EMBL/GenBank/DDBJ databases">
        <title>Sequencing of cultivated peanut Arachis hypogaea provides insights into genome evolution and oil improvement.</title>
        <authorList>
            <person name="Chen X."/>
        </authorList>
    </citation>
    <scope>NUCLEOTIDE SEQUENCE [LARGE SCALE GENOMIC DNA]</scope>
    <source>
        <strain evidence="3">cv. Fuhuasheng</strain>
        <tissue evidence="2">Leaves</tissue>
    </source>
</reference>
<evidence type="ECO:0000313" key="3">
    <source>
        <dbReference type="Proteomes" id="UP000289738"/>
    </source>
</evidence>
<name>A0A444Y2R7_ARAHY</name>
<dbReference type="EMBL" id="SDMP01000018">
    <property type="protein sequence ID" value="RYQ96207.1"/>
    <property type="molecule type" value="Genomic_DNA"/>
</dbReference>
<feature type="region of interest" description="Disordered" evidence="1">
    <location>
        <begin position="1"/>
        <end position="128"/>
    </location>
</feature>
<comment type="caution">
    <text evidence="2">The sequence shown here is derived from an EMBL/GenBank/DDBJ whole genome shotgun (WGS) entry which is preliminary data.</text>
</comment>
<dbReference type="Proteomes" id="UP000289738">
    <property type="component" value="Chromosome B08"/>
</dbReference>
<evidence type="ECO:0000256" key="1">
    <source>
        <dbReference type="SAM" id="MobiDB-lite"/>
    </source>
</evidence>
<dbReference type="AlphaFoldDB" id="A0A444Y2R7"/>
<keyword evidence="3" id="KW-1185">Reference proteome</keyword>
<organism evidence="2 3">
    <name type="scientific">Arachis hypogaea</name>
    <name type="common">Peanut</name>
    <dbReference type="NCBI Taxonomy" id="3818"/>
    <lineage>
        <taxon>Eukaryota</taxon>
        <taxon>Viridiplantae</taxon>
        <taxon>Streptophyta</taxon>
        <taxon>Embryophyta</taxon>
        <taxon>Tracheophyta</taxon>
        <taxon>Spermatophyta</taxon>
        <taxon>Magnoliopsida</taxon>
        <taxon>eudicotyledons</taxon>
        <taxon>Gunneridae</taxon>
        <taxon>Pentapetalae</taxon>
        <taxon>rosids</taxon>
        <taxon>fabids</taxon>
        <taxon>Fabales</taxon>
        <taxon>Fabaceae</taxon>
        <taxon>Papilionoideae</taxon>
        <taxon>50 kb inversion clade</taxon>
        <taxon>dalbergioids sensu lato</taxon>
        <taxon>Dalbergieae</taxon>
        <taxon>Pterocarpus clade</taxon>
        <taxon>Arachis</taxon>
    </lineage>
</organism>
<evidence type="ECO:0000313" key="2">
    <source>
        <dbReference type="EMBL" id="RYQ96207.1"/>
    </source>
</evidence>
<accession>A0A444Y2R7</accession>